<protein>
    <submittedName>
        <fullName evidence="2">Uncharacterized protein</fullName>
    </submittedName>
</protein>
<dbReference type="AlphaFoldDB" id="A0A2B4S7U7"/>
<sequence>MKAVHQVEETQLEFSEQNNDSCKVDLLRNYLISQAPSVIESDISTLETNLSKLKTFPSYQGKQNEGLKGDGKPDVQYLSPLNPFAPDYVPFSTPKNAQFTIHPLEGSPFLQLQPSKLNRTTFAKDQEETTQKQTSSDVLERLAYLMTKHHAHEQLPLLEPETFSGDLLHYLTWKKSFDTIVDNRQSVSAPLLPWKKPDKIRIVFDATAEFKGESLNRHLLQGPDLTNSLNGVLCRFCEEPIAFTCGIEGMFHQVYVNPGYRNLLRFLWWSDGNIDSKPTEFRMTVHLFGAISSPGCANFALKGTAEDFEELFGSEPSTFVKEDFYVDDGLKSVPSAIQASALIESTKSLLAKGGFNPHKFISNSKEVIKAIPKDQQASGIKELDLSRDILPNKRLGILARIRCCITLKAANCVYNTVIKPILCYTDTVWVELSATSSKTLQRLQNRAARIVLWHDSSKDTFNVLGARNTRPCPPDQWCYVDTKENPADNASRGLGANELIRSNRWWNGPNFLWKPLPDEPNSDTQISPEDPEVQKVKALATNSIEHPSLLDRIKYFSDWYYAKRAIAVCLSFIQKMKLRINKDQGNSSWDESNPPQQDNGQKQQD</sequence>
<comment type="caution">
    <text evidence="2">The sequence shown here is derived from an EMBL/GenBank/DDBJ whole genome shotgun (WGS) entry which is preliminary data.</text>
</comment>
<proteinExistence type="predicted"/>
<dbReference type="PANTHER" id="PTHR47331:SF5">
    <property type="entry name" value="RIBONUCLEASE H"/>
    <property type="match status" value="1"/>
</dbReference>
<dbReference type="Proteomes" id="UP000225706">
    <property type="component" value="Unassembled WGS sequence"/>
</dbReference>
<dbReference type="SUPFAM" id="SSF56672">
    <property type="entry name" value="DNA/RNA polymerases"/>
    <property type="match status" value="1"/>
</dbReference>
<dbReference type="InterPro" id="IPR043502">
    <property type="entry name" value="DNA/RNA_pol_sf"/>
</dbReference>
<keyword evidence="3" id="KW-1185">Reference proteome</keyword>
<gene>
    <name evidence="2" type="ORF">AWC38_SpisGene10529</name>
</gene>
<accession>A0A2B4S7U7</accession>
<dbReference type="STRING" id="50429.A0A2B4S7U7"/>
<evidence type="ECO:0000313" key="3">
    <source>
        <dbReference type="Proteomes" id="UP000225706"/>
    </source>
</evidence>
<name>A0A2B4S7U7_STYPI</name>
<reference evidence="3" key="1">
    <citation type="journal article" date="2017" name="bioRxiv">
        <title>Comparative analysis of the genomes of Stylophora pistillata and Acropora digitifera provides evidence for extensive differences between species of corals.</title>
        <authorList>
            <person name="Voolstra C.R."/>
            <person name="Li Y."/>
            <person name="Liew Y.J."/>
            <person name="Baumgarten S."/>
            <person name="Zoccola D."/>
            <person name="Flot J.-F."/>
            <person name="Tambutte S."/>
            <person name="Allemand D."/>
            <person name="Aranda M."/>
        </authorList>
    </citation>
    <scope>NUCLEOTIDE SEQUENCE [LARGE SCALE GENOMIC DNA]</scope>
</reference>
<evidence type="ECO:0000256" key="1">
    <source>
        <dbReference type="SAM" id="MobiDB-lite"/>
    </source>
</evidence>
<dbReference type="OrthoDB" id="10051210at2759"/>
<dbReference type="EMBL" id="LSMT01000165">
    <property type="protein sequence ID" value="PFX24880.1"/>
    <property type="molecule type" value="Genomic_DNA"/>
</dbReference>
<evidence type="ECO:0000313" key="2">
    <source>
        <dbReference type="EMBL" id="PFX24880.1"/>
    </source>
</evidence>
<feature type="region of interest" description="Disordered" evidence="1">
    <location>
        <begin position="583"/>
        <end position="605"/>
    </location>
</feature>
<organism evidence="2 3">
    <name type="scientific">Stylophora pistillata</name>
    <name type="common">Smooth cauliflower coral</name>
    <dbReference type="NCBI Taxonomy" id="50429"/>
    <lineage>
        <taxon>Eukaryota</taxon>
        <taxon>Metazoa</taxon>
        <taxon>Cnidaria</taxon>
        <taxon>Anthozoa</taxon>
        <taxon>Hexacorallia</taxon>
        <taxon>Scleractinia</taxon>
        <taxon>Astrocoeniina</taxon>
        <taxon>Pocilloporidae</taxon>
        <taxon>Stylophora</taxon>
    </lineage>
</organism>
<dbReference type="PANTHER" id="PTHR47331">
    <property type="entry name" value="PHD-TYPE DOMAIN-CONTAINING PROTEIN"/>
    <property type="match status" value="1"/>
</dbReference>